<evidence type="ECO:0000313" key="2">
    <source>
        <dbReference type="EMBL" id="KKW28566.1"/>
    </source>
</evidence>
<proteinExistence type="predicted"/>
<reference evidence="2 3" key="1">
    <citation type="journal article" date="2015" name="Nature">
        <title>rRNA introns, odd ribosomes, and small enigmatic genomes across a large radiation of phyla.</title>
        <authorList>
            <person name="Brown C.T."/>
            <person name="Hug L.A."/>
            <person name="Thomas B.C."/>
            <person name="Sharon I."/>
            <person name="Castelle C.J."/>
            <person name="Singh A."/>
            <person name="Wilkins M.J."/>
            <person name="Williams K.H."/>
            <person name="Banfield J.F."/>
        </authorList>
    </citation>
    <scope>NUCLEOTIDE SEQUENCE [LARGE SCALE GENOMIC DNA]</scope>
</reference>
<keyword evidence="1" id="KW-0472">Membrane</keyword>
<keyword evidence="1" id="KW-0812">Transmembrane</keyword>
<dbReference type="EMBL" id="LCRD01000068">
    <property type="protein sequence ID" value="KKW28566.1"/>
    <property type="molecule type" value="Genomic_DNA"/>
</dbReference>
<evidence type="ECO:0008006" key="4">
    <source>
        <dbReference type="Google" id="ProtNLM"/>
    </source>
</evidence>
<name>A0A0G1XC71_9BACT</name>
<accession>A0A0G1XC71</accession>
<protein>
    <recommendedName>
        <fullName evidence="4">DUF1648 domain-containing protein</fullName>
    </recommendedName>
</protein>
<dbReference type="AlphaFoldDB" id="A0A0G1XC71"/>
<evidence type="ECO:0000313" key="3">
    <source>
        <dbReference type="Proteomes" id="UP000034846"/>
    </source>
</evidence>
<sequence length="115" mass="13043">MKLRFFRLAFGLALFAVLLAVVLPAWKVLPMIYGNEVIPIHYNIHYGVDRTGPWWRVFTLPVIGLALWLVNVPLAAVFSRHERMLGTFVAGMTLVIEVLLFIAMIFVVLLNLSYG</sequence>
<feature type="transmembrane region" description="Helical" evidence="1">
    <location>
        <begin position="54"/>
        <end position="78"/>
    </location>
</feature>
<keyword evidence="1" id="KW-1133">Transmembrane helix</keyword>
<feature type="transmembrane region" description="Helical" evidence="1">
    <location>
        <begin position="85"/>
        <end position="110"/>
    </location>
</feature>
<gene>
    <name evidence="2" type="ORF">UY72_C0068G0005</name>
</gene>
<organism evidence="2 3">
    <name type="scientific">Candidatus Uhrbacteria bacterium GW2011_GWD2_52_7</name>
    <dbReference type="NCBI Taxonomy" id="1618989"/>
    <lineage>
        <taxon>Bacteria</taxon>
        <taxon>Candidatus Uhriibacteriota</taxon>
    </lineage>
</organism>
<evidence type="ECO:0000256" key="1">
    <source>
        <dbReference type="SAM" id="Phobius"/>
    </source>
</evidence>
<dbReference type="Proteomes" id="UP000034846">
    <property type="component" value="Unassembled WGS sequence"/>
</dbReference>
<comment type="caution">
    <text evidence="2">The sequence shown here is derived from an EMBL/GenBank/DDBJ whole genome shotgun (WGS) entry which is preliminary data.</text>
</comment>